<feature type="signal peptide" evidence="9">
    <location>
        <begin position="1"/>
        <end position="41"/>
    </location>
</feature>
<evidence type="ECO:0000256" key="3">
    <source>
        <dbReference type="ARBA" id="ARBA00022475"/>
    </source>
</evidence>
<dbReference type="InterPro" id="IPR006059">
    <property type="entry name" value="SBP"/>
</dbReference>
<sequence length="597" mass="66464">MLIVIRSAPDHIIFGRKQMRRHLLSAVAAAAVIAGHGPVWADEAAAQRWIDDEFQPSTLSKDEQMAEMQWFIEAAQPYNGMEINVLSEGIPTHSYESEVLTKAFEEITGIKVNHQILGEGEVVQAVQTQLQTGRNLYDGYVNDSDLIGTHSRLQLAYPLTDMMGGDWAGTTSPTLDLDDFMGIQFTTGPDGKLYQLPDQQFANLYWFRKDWFDDEANKAAFKEKYGYDLGVPVNWSAYEDIADFFTNDVKEVDGTAIYGHMDYGKRAPDLGWRMTDAWLSMAGAGDKGEPNGIPVDEWGIRMEAGTCNPVGASVSRGGAANGPAAVYAIRKWDEWLRNYAPPGAASYDFYQSLPALSQGNVAQQIFWYTAFTADMVKPKSEGNNTVDDEGTPLWRMAPSPHGPYWEEGQKVGYQDVGSWTFLKSTPADRAQAAWLYAQFVTSKTVDVKKSHVGLTFIRDSSVNHESFTERAPKLGGLVEFYRSPDRVAWSPTGINVPDYPKLAQIWWQQIGDVNSGAFTPQEAMDRLAEEMDITMGRMQAADESAGVYGGCGPRLNEPQDASFWLEKPGSPKAKLENEKPQGQTVNYDELVQRWQSQ</sequence>
<proteinExistence type="inferred from homology"/>
<dbReference type="AlphaFoldDB" id="A0A521BRC8"/>
<evidence type="ECO:0000256" key="9">
    <source>
        <dbReference type="SAM" id="SignalP"/>
    </source>
</evidence>
<dbReference type="GO" id="GO:0042597">
    <property type="term" value="C:periplasmic space"/>
    <property type="evidence" value="ECO:0007669"/>
    <property type="project" value="UniProtKB-SubCell"/>
</dbReference>
<dbReference type="InterPro" id="IPR014597">
    <property type="entry name" value="ABC_tp_sb"/>
</dbReference>
<dbReference type="PANTHER" id="PTHR43649">
    <property type="entry name" value="ARABINOSE-BINDING PROTEIN-RELATED"/>
    <property type="match status" value="1"/>
</dbReference>
<keyword evidence="11" id="KW-1185">Reference proteome</keyword>
<keyword evidence="7" id="KW-0449">Lipoprotein</keyword>
<dbReference type="PANTHER" id="PTHR43649:SF33">
    <property type="entry name" value="POLYGALACTURONAN_RHAMNOGALACTURONAN-BINDING PROTEIN YTCQ"/>
    <property type="match status" value="1"/>
</dbReference>
<comment type="similarity">
    <text evidence="2">Belongs to the bacterial solute-binding protein 1 family.</text>
</comment>
<feature type="region of interest" description="Disordered" evidence="8">
    <location>
        <begin position="567"/>
        <end position="587"/>
    </location>
</feature>
<dbReference type="Pfam" id="PF01547">
    <property type="entry name" value="SBP_bac_1"/>
    <property type="match status" value="1"/>
</dbReference>
<evidence type="ECO:0000256" key="5">
    <source>
        <dbReference type="ARBA" id="ARBA00023136"/>
    </source>
</evidence>
<gene>
    <name evidence="10" type="ORF">SAMN06265380_1011059</name>
</gene>
<keyword evidence="4 9" id="KW-0732">Signal</keyword>
<evidence type="ECO:0000256" key="1">
    <source>
        <dbReference type="ARBA" id="ARBA00004418"/>
    </source>
</evidence>
<keyword evidence="5" id="KW-0472">Membrane</keyword>
<dbReference type="GO" id="GO:0022857">
    <property type="term" value="F:transmembrane transporter activity"/>
    <property type="evidence" value="ECO:0007669"/>
    <property type="project" value="InterPro"/>
</dbReference>
<evidence type="ECO:0000256" key="8">
    <source>
        <dbReference type="SAM" id="MobiDB-lite"/>
    </source>
</evidence>
<evidence type="ECO:0000256" key="7">
    <source>
        <dbReference type="ARBA" id="ARBA00023288"/>
    </source>
</evidence>
<dbReference type="PIRSF" id="PIRSF035859">
    <property type="entry name" value="ABC_tp_sb"/>
    <property type="match status" value="1"/>
</dbReference>
<organism evidence="10 11">
    <name type="scientific">Ruegeria faecimaris</name>
    <dbReference type="NCBI Taxonomy" id="686389"/>
    <lineage>
        <taxon>Bacteria</taxon>
        <taxon>Pseudomonadati</taxon>
        <taxon>Pseudomonadota</taxon>
        <taxon>Alphaproteobacteria</taxon>
        <taxon>Rhodobacterales</taxon>
        <taxon>Roseobacteraceae</taxon>
        <taxon>Ruegeria</taxon>
    </lineage>
</organism>
<keyword evidence="3" id="KW-1003">Cell membrane</keyword>
<name>A0A521BRC8_9RHOB</name>
<keyword evidence="6" id="KW-0564">Palmitate</keyword>
<evidence type="ECO:0000313" key="11">
    <source>
        <dbReference type="Proteomes" id="UP000319555"/>
    </source>
</evidence>
<evidence type="ECO:0000313" key="10">
    <source>
        <dbReference type="EMBL" id="SMO49291.1"/>
    </source>
</evidence>
<dbReference type="SUPFAM" id="SSF53850">
    <property type="entry name" value="Periplasmic binding protein-like II"/>
    <property type="match status" value="1"/>
</dbReference>
<evidence type="ECO:0000256" key="4">
    <source>
        <dbReference type="ARBA" id="ARBA00022729"/>
    </source>
</evidence>
<dbReference type="Gene3D" id="3.40.190.10">
    <property type="entry name" value="Periplasmic binding protein-like II"/>
    <property type="match status" value="2"/>
</dbReference>
<accession>A0A521BRC8</accession>
<reference evidence="10 11" key="1">
    <citation type="submission" date="2017-05" db="EMBL/GenBank/DDBJ databases">
        <authorList>
            <person name="Varghese N."/>
            <person name="Submissions S."/>
        </authorList>
    </citation>
    <scope>NUCLEOTIDE SEQUENCE [LARGE SCALE GENOMIC DNA]</scope>
    <source>
        <strain evidence="10 11">DSM 28009</strain>
    </source>
</reference>
<comment type="subcellular location">
    <subcellularLocation>
        <location evidence="1">Periplasm</location>
    </subcellularLocation>
</comment>
<evidence type="ECO:0000256" key="6">
    <source>
        <dbReference type="ARBA" id="ARBA00023139"/>
    </source>
</evidence>
<feature type="chain" id="PRO_5022163349" evidence="9">
    <location>
        <begin position="42"/>
        <end position="597"/>
    </location>
</feature>
<dbReference type="InterPro" id="IPR050490">
    <property type="entry name" value="Bact_solute-bd_prot1"/>
</dbReference>
<evidence type="ECO:0000256" key="2">
    <source>
        <dbReference type="ARBA" id="ARBA00008520"/>
    </source>
</evidence>
<dbReference type="EMBL" id="FXTE01000001">
    <property type="protein sequence ID" value="SMO49291.1"/>
    <property type="molecule type" value="Genomic_DNA"/>
</dbReference>
<dbReference type="Proteomes" id="UP000319555">
    <property type="component" value="Unassembled WGS sequence"/>
</dbReference>
<protein>
    <submittedName>
        <fullName evidence="10">Carbohydrate ABC transporter substrate-binding protein, CUT1 family</fullName>
    </submittedName>
</protein>